<accession>A0A399SIW0</accession>
<dbReference type="Proteomes" id="UP000266005">
    <property type="component" value="Unassembled WGS sequence"/>
</dbReference>
<evidence type="ECO:0008006" key="3">
    <source>
        <dbReference type="Google" id="ProtNLM"/>
    </source>
</evidence>
<evidence type="ECO:0000313" key="1">
    <source>
        <dbReference type="EMBL" id="RIJ42839.1"/>
    </source>
</evidence>
<dbReference type="EMBL" id="QWGE01000001">
    <property type="protein sequence ID" value="RIJ42839.1"/>
    <property type="molecule type" value="Genomic_DNA"/>
</dbReference>
<gene>
    <name evidence="1" type="ORF">D1627_03045</name>
</gene>
<comment type="caution">
    <text evidence="1">The sequence shown here is derived from an EMBL/GenBank/DDBJ whole genome shotgun (WGS) entry which is preliminary data.</text>
</comment>
<protein>
    <recommendedName>
        <fullName evidence="3">N-acetyltransferase</fullName>
    </recommendedName>
</protein>
<dbReference type="OrthoDB" id="797909at2"/>
<evidence type="ECO:0000313" key="2">
    <source>
        <dbReference type="Proteomes" id="UP000266005"/>
    </source>
</evidence>
<organism evidence="1 2">
    <name type="scientific">Pontibacter oryzae</name>
    <dbReference type="NCBI Taxonomy" id="2304593"/>
    <lineage>
        <taxon>Bacteria</taxon>
        <taxon>Pseudomonadati</taxon>
        <taxon>Bacteroidota</taxon>
        <taxon>Cytophagia</taxon>
        <taxon>Cytophagales</taxon>
        <taxon>Hymenobacteraceae</taxon>
        <taxon>Pontibacter</taxon>
    </lineage>
</organism>
<keyword evidence="2" id="KW-1185">Reference proteome</keyword>
<dbReference type="RefSeq" id="WP_119430721.1">
    <property type="nucleotide sequence ID" value="NZ_QWGE01000001.1"/>
</dbReference>
<sequence length="149" mass="17065">MTDELIESWIVSLNNEAFSGRIVVDYLAENVYYGEVFTESSNWQVYFIKDTSNVYVGAVVDAVGDLYWLVQTKSRKKGYLSNALKNVILPHKFLEEEKIRITITKGTVGIENYEASLKVAMRLGFQPVSDNEFVLYKSRFIDSLKAHVH</sequence>
<reference evidence="2" key="1">
    <citation type="submission" date="2018-08" db="EMBL/GenBank/DDBJ databases">
        <title>Mucilaginibacter sp. MYSH2.</title>
        <authorList>
            <person name="Seo T."/>
        </authorList>
    </citation>
    <scope>NUCLEOTIDE SEQUENCE [LARGE SCALE GENOMIC DNA]</scope>
    <source>
        <strain evidence="2">KIRAN</strain>
    </source>
</reference>
<proteinExistence type="predicted"/>
<dbReference type="AlphaFoldDB" id="A0A399SIW0"/>
<name>A0A399SIW0_9BACT</name>